<dbReference type="EMBL" id="FNQF01000003">
    <property type="protein sequence ID" value="SEA05329.1"/>
    <property type="molecule type" value="Genomic_DNA"/>
</dbReference>
<proteinExistence type="predicted"/>
<gene>
    <name evidence="2" type="ORF">SAMN05421540_1031</name>
</gene>
<name>A0A1H3Y0X4_9FLAO</name>
<keyword evidence="1" id="KW-0472">Membrane</keyword>
<feature type="transmembrane region" description="Helical" evidence="1">
    <location>
        <begin position="95"/>
        <end position="113"/>
    </location>
</feature>
<evidence type="ECO:0000256" key="1">
    <source>
        <dbReference type="SAM" id="Phobius"/>
    </source>
</evidence>
<dbReference type="PANTHER" id="PTHR36974:SF1">
    <property type="entry name" value="DOXX FAMILY MEMBRANE PROTEIN"/>
    <property type="match status" value="1"/>
</dbReference>
<dbReference type="RefSeq" id="WP_093240062.1">
    <property type="nucleotide sequence ID" value="NZ_FNQF01000003.1"/>
</dbReference>
<feature type="transmembrane region" description="Helical" evidence="1">
    <location>
        <begin position="6"/>
        <end position="28"/>
    </location>
</feature>
<dbReference type="PANTHER" id="PTHR36974">
    <property type="entry name" value="MEMBRANE PROTEIN-RELATED"/>
    <property type="match status" value="1"/>
</dbReference>
<evidence type="ECO:0000313" key="2">
    <source>
        <dbReference type="EMBL" id="SEA05329.1"/>
    </source>
</evidence>
<accession>A0A1H3Y0X4</accession>
<feature type="transmembrane region" description="Helical" evidence="1">
    <location>
        <begin position="40"/>
        <end position="57"/>
    </location>
</feature>
<dbReference type="AlphaFoldDB" id="A0A1H3Y0X4"/>
<feature type="transmembrane region" description="Helical" evidence="1">
    <location>
        <begin position="63"/>
        <end position="83"/>
    </location>
</feature>
<organism evidence="2 3">
    <name type="scientific">Psychroflexus halocasei</name>
    <dbReference type="NCBI Taxonomy" id="908615"/>
    <lineage>
        <taxon>Bacteria</taxon>
        <taxon>Pseudomonadati</taxon>
        <taxon>Bacteroidota</taxon>
        <taxon>Flavobacteriia</taxon>
        <taxon>Flavobacteriales</taxon>
        <taxon>Flavobacteriaceae</taxon>
        <taxon>Psychroflexus</taxon>
    </lineage>
</organism>
<reference evidence="2 3" key="1">
    <citation type="submission" date="2016-10" db="EMBL/GenBank/DDBJ databases">
        <authorList>
            <person name="de Groot N.N."/>
        </authorList>
    </citation>
    <scope>NUCLEOTIDE SEQUENCE [LARGE SCALE GENOMIC DNA]</scope>
    <source>
        <strain evidence="2 3">DSM 23581</strain>
    </source>
</reference>
<keyword evidence="3" id="KW-1185">Reference proteome</keyword>
<dbReference type="Proteomes" id="UP000198820">
    <property type="component" value="Unassembled WGS sequence"/>
</dbReference>
<evidence type="ECO:0000313" key="3">
    <source>
        <dbReference type="Proteomes" id="UP000198820"/>
    </source>
</evidence>
<protein>
    <submittedName>
        <fullName evidence="2">Uncharacterized membrane protein</fullName>
    </submittedName>
</protein>
<keyword evidence="1" id="KW-1133">Transmembrane helix</keyword>
<sequence length="115" mass="13341">MDTGLIFMSIIYVLAGAMHFIKPRMYIAIIPDFLPQKSKLNLLAGLIEIILAIGLLFSQTRSISATGIILMLFIFLIVHFNMLRNKKTSRGIPQWILILRIPLQFFLIWWAYIYI</sequence>
<keyword evidence="1" id="KW-0812">Transmembrane</keyword>